<evidence type="ECO:0000256" key="1">
    <source>
        <dbReference type="SAM" id="MobiDB-lite"/>
    </source>
</evidence>
<sequence>MTEINSNRPGGHPGGRSTGRARMRGRADPVGAASPANAVRQHRRGFARRVAARGPRAPRTPPG</sequence>
<name>A0A365QN14_9BURK</name>
<keyword evidence="3" id="KW-1185">Reference proteome</keyword>
<comment type="caution">
    <text evidence="2">The sequence shown here is derived from an EMBL/GenBank/DDBJ whole genome shotgun (WGS) entry which is preliminary data.</text>
</comment>
<accession>A0A365QN14</accession>
<reference evidence="2 3" key="1">
    <citation type="submission" date="2018-06" db="EMBL/GenBank/DDBJ databases">
        <title>Draft genome sequence of Burkholderia reimsis strain BE51 isolated from a French agricultural soil.</title>
        <authorList>
            <person name="Esmaeel Q."/>
        </authorList>
    </citation>
    <scope>NUCLEOTIDE SEQUENCE [LARGE SCALE GENOMIC DNA]</scope>
    <source>
        <strain evidence="2 3">BE51</strain>
    </source>
</reference>
<dbReference type="AlphaFoldDB" id="A0A365QN14"/>
<protein>
    <submittedName>
        <fullName evidence="2">Uncharacterized protein</fullName>
    </submittedName>
</protein>
<gene>
    <name evidence="2" type="ORF">DPV79_27875</name>
</gene>
<feature type="region of interest" description="Disordered" evidence="1">
    <location>
        <begin position="1"/>
        <end position="63"/>
    </location>
</feature>
<feature type="compositionally biased region" description="Basic residues" evidence="1">
    <location>
        <begin position="40"/>
        <end position="51"/>
    </location>
</feature>
<dbReference type="Proteomes" id="UP000252458">
    <property type="component" value="Unassembled WGS sequence"/>
</dbReference>
<dbReference type="EMBL" id="QMFZ01000028">
    <property type="protein sequence ID" value="RBB35504.1"/>
    <property type="molecule type" value="Genomic_DNA"/>
</dbReference>
<proteinExistence type="predicted"/>
<evidence type="ECO:0000313" key="2">
    <source>
        <dbReference type="EMBL" id="RBB35504.1"/>
    </source>
</evidence>
<organism evidence="2 3">
    <name type="scientific">Burkholderia reimsis</name>
    <dbReference type="NCBI Taxonomy" id="2234132"/>
    <lineage>
        <taxon>Bacteria</taxon>
        <taxon>Pseudomonadati</taxon>
        <taxon>Pseudomonadota</taxon>
        <taxon>Betaproteobacteria</taxon>
        <taxon>Burkholderiales</taxon>
        <taxon>Burkholderiaceae</taxon>
        <taxon>Burkholderia</taxon>
    </lineage>
</organism>
<evidence type="ECO:0000313" key="3">
    <source>
        <dbReference type="Proteomes" id="UP000252458"/>
    </source>
</evidence>